<name>A0A2P2M270_RHIMU</name>
<dbReference type="AlphaFoldDB" id="A0A2P2M270"/>
<evidence type="ECO:0000313" key="1">
    <source>
        <dbReference type="EMBL" id="MBX24308.1"/>
    </source>
</evidence>
<dbReference type="EMBL" id="GGEC01043824">
    <property type="protein sequence ID" value="MBX24308.1"/>
    <property type="molecule type" value="Transcribed_RNA"/>
</dbReference>
<sequence length="82" mass="9444">MKLTFHTSNQLSHNSNSTMYNLTSMIESNLTRRITKSLRLHHHIHVQHLGKKWISLCSKSGVLSNQTKVKQMNTQTGTEKKL</sequence>
<reference evidence="1" key="1">
    <citation type="submission" date="2018-02" db="EMBL/GenBank/DDBJ databases">
        <title>Rhizophora mucronata_Transcriptome.</title>
        <authorList>
            <person name="Meera S.P."/>
            <person name="Sreeshan A."/>
            <person name="Augustine A."/>
        </authorList>
    </citation>
    <scope>NUCLEOTIDE SEQUENCE</scope>
    <source>
        <tissue evidence="1">Leaf</tissue>
    </source>
</reference>
<accession>A0A2P2M270</accession>
<organism evidence="1">
    <name type="scientific">Rhizophora mucronata</name>
    <name type="common">Asiatic mangrove</name>
    <dbReference type="NCBI Taxonomy" id="61149"/>
    <lineage>
        <taxon>Eukaryota</taxon>
        <taxon>Viridiplantae</taxon>
        <taxon>Streptophyta</taxon>
        <taxon>Embryophyta</taxon>
        <taxon>Tracheophyta</taxon>
        <taxon>Spermatophyta</taxon>
        <taxon>Magnoliopsida</taxon>
        <taxon>eudicotyledons</taxon>
        <taxon>Gunneridae</taxon>
        <taxon>Pentapetalae</taxon>
        <taxon>rosids</taxon>
        <taxon>fabids</taxon>
        <taxon>Malpighiales</taxon>
        <taxon>Rhizophoraceae</taxon>
        <taxon>Rhizophora</taxon>
    </lineage>
</organism>
<proteinExistence type="predicted"/>
<protein>
    <submittedName>
        <fullName evidence="1">Uncharacterized protein</fullName>
    </submittedName>
</protein>